<dbReference type="GO" id="GO:0017119">
    <property type="term" value="C:Golgi transport complex"/>
    <property type="evidence" value="ECO:0007669"/>
    <property type="project" value="InterPro"/>
</dbReference>
<evidence type="ECO:0000256" key="6">
    <source>
        <dbReference type="ARBA" id="ARBA00023034"/>
    </source>
</evidence>
<feature type="compositionally biased region" description="Polar residues" evidence="8">
    <location>
        <begin position="26"/>
        <end position="38"/>
    </location>
</feature>
<dbReference type="PANTHER" id="PTHR31658:SF0">
    <property type="entry name" value="CONSERVED OLIGOMERIC GOLGI COMPLEX SUBUNIT 1"/>
    <property type="match status" value="1"/>
</dbReference>
<sequence>MSDRSTPGPSYSFSLSPSQSIKYRQRQFSSSSSHTPVSDYSRRPSYLNHRKSSVASHSAASTPGNTGTPSASAYARRKRAKALQDVPEGETDLSSVEPDEIFRRLPVGEVKKVESKMREEALNKQSELRSMVGTRYRDLLTSATQITALRNSSLRLSGSLQTAVQSCASPQEIGVTTAPSVTSEGQEVISLLPVAAHMKLLIDAPEALYSFLAHHEFLQAAFLWLVARVVKESLAAMPEDVSGPYTTLLQKQWETLLPFRGQIVQRATASLRSREAMESRTLAQTLLAVILLDNLSVPDALALFLSQRTKTLRDILHPESSAQTRPRRDSRLSVRSINRERDEIGSVLGESVKSLLETDTLAREVFGKESKTESLIDELQRLVQVGEPLPSPTRETGPKRTSHERRASRLASISISVPPISASPLGPPVSAPRVLYTLPSAQILLRHLPTAITGFTPFIAASPAPALNDSLRTWQGSSIDLLRESSPEWLGALNSVADIWHVRADLNALLQDGEVQSEIKRALEKEWGKRIEVVWEKRLEEVVRLAEDKTREAGEEVRTNGDENETSPETFIFSELIFPPAPTNALTASATPFNNFLSVVKKRAALRTPLLDSVLSAVETMARNIRQDMQGLPKSLYEVYGRKVEGALQDLVKALQRVVESMGPNRGDGKAGVEAEMFVGRVAIYLAKQSNFLEDLIGEANVQLSGTRDRLVAVHAGSVARWRDNAIQEGVALLAPMFNPKIGPKEIAASWQGPQPVSPSAPIMVALHSLVAASRQLGLPPDMQLSIVEDLVRGFVGNTKTLDGWSSAEEETAAEAAFNIAFLDLLIGENVETDDMVQKLLTKIPSSVPAEFPSQLPSFVADHLRRTQLLLQPLLRHLDKSSIPASGATTGDVRGGLLRFGAPKGSSGVGTEFRSPLAVAKPGKRFGLLSIAA</sequence>
<feature type="region of interest" description="Disordered" evidence="8">
    <location>
        <begin position="316"/>
        <end position="336"/>
    </location>
</feature>
<evidence type="ECO:0000256" key="8">
    <source>
        <dbReference type="SAM" id="MobiDB-lite"/>
    </source>
</evidence>
<reference evidence="9" key="1">
    <citation type="submission" date="2023-02" db="EMBL/GenBank/DDBJ databases">
        <title>Identification and recombinant expression of a fungal hydrolase from Papiliotrema laurentii that hydrolyzes apple cutin and clears colloidal polyester polyurethane.</title>
        <authorList>
            <consortium name="DOE Joint Genome Institute"/>
            <person name="Roman V.A."/>
            <person name="Bojanowski C."/>
            <person name="Crable B.R."/>
            <person name="Wagner D.N."/>
            <person name="Hung C.S."/>
            <person name="Nadeau L.J."/>
            <person name="Schratz L."/>
            <person name="Haridas S."/>
            <person name="Pangilinan J."/>
            <person name="Lipzen A."/>
            <person name="Na H."/>
            <person name="Yan M."/>
            <person name="Ng V."/>
            <person name="Grigoriev I.V."/>
            <person name="Spatafora J.W."/>
            <person name="Barlow D."/>
            <person name="Biffinger J."/>
            <person name="Kelley-Loughnane N."/>
            <person name="Varaljay V.A."/>
            <person name="Crookes-Goodson W.J."/>
        </authorList>
    </citation>
    <scope>NUCLEOTIDE SEQUENCE</scope>
    <source>
        <strain evidence="9">5307AH</strain>
    </source>
</reference>
<keyword evidence="7" id="KW-0472">Membrane</keyword>
<comment type="similarity">
    <text evidence="2">Belongs to the COG1 family.</text>
</comment>
<dbReference type="InterPro" id="IPR033370">
    <property type="entry name" value="COG1"/>
</dbReference>
<accession>A0AAD9L9L9</accession>
<evidence type="ECO:0000313" key="9">
    <source>
        <dbReference type="EMBL" id="KAK1927607.1"/>
    </source>
</evidence>
<feature type="compositionally biased region" description="Low complexity" evidence="8">
    <location>
        <begin position="7"/>
        <end position="20"/>
    </location>
</feature>
<evidence type="ECO:0000256" key="7">
    <source>
        <dbReference type="ARBA" id="ARBA00023136"/>
    </source>
</evidence>
<dbReference type="PANTHER" id="PTHR31658">
    <property type="entry name" value="CONSERVED OLIGOMERIC GOLGI COMPLEX SUBUNIT 1"/>
    <property type="match status" value="1"/>
</dbReference>
<keyword evidence="10" id="KW-1185">Reference proteome</keyword>
<keyword evidence="5" id="KW-0653">Protein transport</keyword>
<dbReference type="GO" id="GO:0000139">
    <property type="term" value="C:Golgi membrane"/>
    <property type="evidence" value="ECO:0007669"/>
    <property type="project" value="UniProtKB-SubCell"/>
</dbReference>
<comment type="subcellular location">
    <subcellularLocation>
        <location evidence="1">Golgi apparatus membrane</location>
        <topology evidence="1">Peripheral membrane protein</topology>
    </subcellularLocation>
</comment>
<evidence type="ECO:0000256" key="5">
    <source>
        <dbReference type="ARBA" id="ARBA00022927"/>
    </source>
</evidence>
<comment type="caution">
    <text evidence="9">The sequence shown here is derived from an EMBL/GenBank/DDBJ whole genome shotgun (WGS) entry which is preliminary data.</text>
</comment>
<evidence type="ECO:0000256" key="4">
    <source>
        <dbReference type="ARBA" id="ARBA00022448"/>
    </source>
</evidence>
<feature type="compositionally biased region" description="Polar residues" evidence="8">
    <location>
        <begin position="53"/>
        <end position="69"/>
    </location>
</feature>
<gene>
    <name evidence="9" type="ORF">DB88DRAFT_478607</name>
</gene>
<proteinExistence type="inferred from homology"/>
<dbReference type="GO" id="GO:0006891">
    <property type="term" value="P:intra-Golgi vesicle-mediated transport"/>
    <property type="evidence" value="ECO:0007669"/>
    <property type="project" value="InterPro"/>
</dbReference>
<dbReference type="Proteomes" id="UP001182556">
    <property type="component" value="Unassembled WGS sequence"/>
</dbReference>
<evidence type="ECO:0000256" key="2">
    <source>
        <dbReference type="ARBA" id="ARBA00006653"/>
    </source>
</evidence>
<feature type="region of interest" description="Disordered" evidence="8">
    <location>
        <begin position="1"/>
        <end position="95"/>
    </location>
</feature>
<dbReference type="GO" id="GO:0015031">
    <property type="term" value="P:protein transport"/>
    <property type="evidence" value="ECO:0007669"/>
    <property type="project" value="UniProtKB-KW"/>
</dbReference>
<evidence type="ECO:0000256" key="3">
    <source>
        <dbReference type="ARBA" id="ARBA00020978"/>
    </source>
</evidence>
<keyword evidence="4" id="KW-0813">Transport</keyword>
<dbReference type="AlphaFoldDB" id="A0AAD9L9L9"/>
<evidence type="ECO:0000256" key="1">
    <source>
        <dbReference type="ARBA" id="ARBA00004395"/>
    </source>
</evidence>
<feature type="region of interest" description="Disordered" evidence="8">
    <location>
        <begin position="386"/>
        <end position="407"/>
    </location>
</feature>
<organism evidence="9 10">
    <name type="scientific">Papiliotrema laurentii</name>
    <name type="common">Cryptococcus laurentii</name>
    <dbReference type="NCBI Taxonomy" id="5418"/>
    <lineage>
        <taxon>Eukaryota</taxon>
        <taxon>Fungi</taxon>
        <taxon>Dikarya</taxon>
        <taxon>Basidiomycota</taxon>
        <taxon>Agaricomycotina</taxon>
        <taxon>Tremellomycetes</taxon>
        <taxon>Tremellales</taxon>
        <taxon>Rhynchogastremaceae</taxon>
        <taxon>Papiliotrema</taxon>
    </lineage>
</organism>
<dbReference type="EMBL" id="JAODAN010000001">
    <property type="protein sequence ID" value="KAK1927607.1"/>
    <property type="molecule type" value="Genomic_DNA"/>
</dbReference>
<evidence type="ECO:0000313" key="10">
    <source>
        <dbReference type="Proteomes" id="UP001182556"/>
    </source>
</evidence>
<dbReference type="Pfam" id="PF08700">
    <property type="entry name" value="VPS51_Exo84_N"/>
    <property type="match status" value="1"/>
</dbReference>
<keyword evidence="6" id="KW-0333">Golgi apparatus</keyword>
<protein>
    <recommendedName>
        <fullName evidence="3">Conserved oligomeric Golgi complex subunit 1</fullName>
    </recommendedName>
</protein>
<feature type="compositionally biased region" description="Basic and acidic residues" evidence="8">
    <location>
        <begin position="326"/>
        <end position="336"/>
    </location>
</feature>
<name>A0AAD9L9L9_PAPLA</name>